<feature type="transmembrane region" description="Helical" evidence="1">
    <location>
        <begin position="288"/>
        <end position="309"/>
    </location>
</feature>
<dbReference type="AlphaFoldDB" id="A0A1H9YVR7"/>
<dbReference type="EMBL" id="FOHS01000001">
    <property type="protein sequence ID" value="SES73285.1"/>
    <property type="molecule type" value="Genomic_DNA"/>
</dbReference>
<evidence type="ECO:0000313" key="2">
    <source>
        <dbReference type="EMBL" id="SES73285.1"/>
    </source>
</evidence>
<feature type="transmembrane region" description="Helical" evidence="1">
    <location>
        <begin position="367"/>
        <end position="387"/>
    </location>
</feature>
<sequence length="511" mass="57524">MRGGRSFPAALFSGPAASFIRMANTLSPTRTGWQQFWRHAHWLLLIPLLADLSYSYVEHLNAIHDGDMISIALPRPNIIQALNDPFGLSALLDGQEYAAPNRYFALKTLYLYMRHMPLFLQHFVDPIYSTYMACAIAKTLIQAGFIALLAYYISCSYQLNSRNFLLAALLVTPFFQTAGYMSQMGIIDYSITYCLFYALPLLLLLIYFLPFYGALFRNPAKPISTAWHVALPLLALVVALNGAIGPAATAVFGAPLLLRISYLAYKNSAGIPGGFFQRLWHGPYRGMIGQLVFLLFACTYSLYIGTFNIENVREFTVWEIYEKLWAGIPIEFNSQLGFPVLLAAVLVNLLLLKASTPNSSTRTMLRVALWLFVLGAIYLALLPLGGYRAYRPNIVRRDTIIPITLALMYIFGVSTLYLLHHGPPRFNRLYIPVLLALTALYSFADVADLRANNCEVEALRTIARSEEPVVHLEADCSIMNWGLITDPNVSGEAARMLQYWNITKEQRLFYR</sequence>
<feature type="transmembrane region" description="Helical" evidence="1">
    <location>
        <begin position="426"/>
        <end position="444"/>
    </location>
</feature>
<feature type="transmembrane region" description="Helical" evidence="1">
    <location>
        <begin position="336"/>
        <end position="355"/>
    </location>
</feature>
<feature type="transmembrane region" description="Helical" evidence="1">
    <location>
        <begin position="399"/>
        <end position="419"/>
    </location>
</feature>
<keyword evidence="3" id="KW-1185">Reference proteome</keyword>
<keyword evidence="1" id="KW-0472">Membrane</keyword>
<gene>
    <name evidence="2" type="ORF">SAMN04487998_0113</name>
</gene>
<reference evidence="3" key="1">
    <citation type="submission" date="2016-10" db="EMBL/GenBank/DDBJ databases">
        <authorList>
            <person name="Varghese N."/>
            <person name="Submissions S."/>
        </authorList>
    </citation>
    <scope>NUCLEOTIDE SEQUENCE [LARGE SCALE GENOMIC DNA]</scope>
    <source>
        <strain evidence="3">DSM 15310</strain>
    </source>
</reference>
<protein>
    <recommendedName>
        <fullName evidence="4">Glycosyltransferase RgtA/B/C/D-like domain-containing protein</fullName>
    </recommendedName>
</protein>
<organism evidence="2 3">
    <name type="scientific">Hymenobacter actinosclerus</name>
    <dbReference type="NCBI Taxonomy" id="82805"/>
    <lineage>
        <taxon>Bacteria</taxon>
        <taxon>Pseudomonadati</taxon>
        <taxon>Bacteroidota</taxon>
        <taxon>Cytophagia</taxon>
        <taxon>Cytophagales</taxon>
        <taxon>Hymenobacteraceae</taxon>
        <taxon>Hymenobacter</taxon>
    </lineage>
</organism>
<proteinExistence type="predicted"/>
<feature type="transmembrane region" description="Helical" evidence="1">
    <location>
        <begin position="194"/>
        <end position="213"/>
    </location>
</feature>
<evidence type="ECO:0008006" key="4">
    <source>
        <dbReference type="Google" id="ProtNLM"/>
    </source>
</evidence>
<evidence type="ECO:0000256" key="1">
    <source>
        <dbReference type="SAM" id="Phobius"/>
    </source>
</evidence>
<feature type="transmembrane region" description="Helical" evidence="1">
    <location>
        <begin position="233"/>
        <end position="258"/>
    </location>
</feature>
<name>A0A1H9YVR7_9BACT</name>
<keyword evidence="1" id="KW-1133">Transmembrane helix</keyword>
<accession>A0A1H9YVR7</accession>
<feature type="transmembrane region" description="Helical" evidence="1">
    <location>
        <begin position="131"/>
        <end position="152"/>
    </location>
</feature>
<keyword evidence="1" id="KW-0812">Transmembrane</keyword>
<feature type="transmembrane region" description="Helical" evidence="1">
    <location>
        <begin position="164"/>
        <end position="182"/>
    </location>
</feature>
<evidence type="ECO:0000313" key="3">
    <source>
        <dbReference type="Proteomes" id="UP000198697"/>
    </source>
</evidence>
<dbReference type="Proteomes" id="UP000198697">
    <property type="component" value="Unassembled WGS sequence"/>
</dbReference>